<name>A0A2H0RC67_UNCKA</name>
<proteinExistence type="predicted"/>
<dbReference type="AlphaFoldDB" id="A0A2H0RC67"/>
<reference evidence="1 2" key="1">
    <citation type="submission" date="2017-09" db="EMBL/GenBank/DDBJ databases">
        <title>Depth-based differentiation of microbial function through sediment-hosted aquifers and enrichment of novel symbionts in the deep terrestrial subsurface.</title>
        <authorList>
            <person name="Probst A.J."/>
            <person name="Ladd B."/>
            <person name="Jarett J.K."/>
            <person name="Geller-Mcgrath D.E."/>
            <person name="Sieber C.M."/>
            <person name="Emerson J.B."/>
            <person name="Anantharaman K."/>
            <person name="Thomas B.C."/>
            <person name="Malmstrom R."/>
            <person name="Stieglmeier M."/>
            <person name="Klingl A."/>
            <person name="Woyke T."/>
            <person name="Ryan C.M."/>
            <person name="Banfield J.F."/>
        </authorList>
    </citation>
    <scope>NUCLEOTIDE SEQUENCE [LARGE SCALE GENOMIC DNA]</scope>
    <source>
        <strain evidence="1">CG10_big_fil_rev_8_21_14_0_10_32_10</strain>
    </source>
</reference>
<sequence length="98" mass="11305">MVIYIQIIPETKNIAMPITGHTFREKEIDEILYNGELFNLKAYSEEDFRKGNYATVIGILRMGSLYNPDLVENITNTATHANFEKDQDFVIFRRVSGT</sequence>
<accession>A0A2H0RC67</accession>
<evidence type="ECO:0000313" key="1">
    <source>
        <dbReference type="EMBL" id="PIR43634.1"/>
    </source>
</evidence>
<dbReference type="EMBL" id="PCXU01000016">
    <property type="protein sequence ID" value="PIR43634.1"/>
    <property type="molecule type" value="Genomic_DNA"/>
</dbReference>
<comment type="caution">
    <text evidence="1">The sequence shown here is derived from an EMBL/GenBank/DDBJ whole genome shotgun (WGS) entry which is preliminary data.</text>
</comment>
<gene>
    <name evidence="1" type="ORF">COV24_01750</name>
</gene>
<dbReference type="Proteomes" id="UP000230214">
    <property type="component" value="Unassembled WGS sequence"/>
</dbReference>
<evidence type="ECO:0000313" key="2">
    <source>
        <dbReference type="Proteomes" id="UP000230214"/>
    </source>
</evidence>
<protein>
    <submittedName>
        <fullName evidence="1">Uncharacterized protein</fullName>
    </submittedName>
</protein>
<organism evidence="1 2">
    <name type="scientific">candidate division WWE3 bacterium CG10_big_fil_rev_8_21_14_0_10_32_10</name>
    <dbReference type="NCBI Taxonomy" id="1975090"/>
    <lineage>
        <taxon>Bacteria</taxon>
        <taxon>Katanobacteria</taxon>
    </lineage>
</organism>